<comment type="caution">
    <text evidence="1">The sequence shown here is derived from an EMBL/GenBank/DDBJ whole genome shotgun (WGS) entry which is preliminary data.</text>
</comment>
<accession>A0A9P9Y9F3</accession>
<dbReference type="GeneID" id="75833647"/>
<dbReference type="Proteomes" id="UP001055219">
    <property type="component" value="Unassembled WGS sequence"/>
</dbReference>
<evidence type="ECO:0000313" key="2">
    <source>
        <dbReference type="Proteomes" id="UP001055219"/>
    </source>
</evidence>
<dbReference type="AlphaFoldDB" id="A0A9P9Y9F3"/>
<dbReference type="OrthoDB" id="3535423at2759"/>
<dbReference type="SUPFAM" id="SSF51735">
    <property type="entry name" value="NAD(P)-binding Rossmann-fold domains"/>
    <property type="match status" value="1"/>
</dbReference>
<dbReference type="EMBL" id="JAGIXG020000002">
    <property type="protein sequence ID" value="KAI6785528.1"/>
    <property type="molecule type" value="Genomic_DNA"/>
</dbReference>
<dbReference type="PANTHER" id="PTHR14097:SF8">
    <property type="entry name" value="NAD(P)-BINDING DOMAIN-CONTAINING PROTEIN"/>
    <property type="match status" value="1"/>
</dbReference>
<dbReference type="InterPro" id="IPR036291">
    <property type="entry name" value="NAD(P)-bd_dom_sf"/>
</dbReference>
<dbReference type="RefSeq" id="XP_051366384.1">
    <property type="nucleotide sequence ID" value="XM_051510850.1"/>
</dbReference>
<protein>
    <recommendedName>
        <fullName evidence="3">NAD(P)-binding domain-containing protein</fullName>
    </recommendedName>
</protein>
<organism evidence="1 2">
    <name type="scientific">Emericellopsis cladophorae</name>
    <dbReference type="NCBI Taxonomy" id="2686198"/>
    <lineage>
        <taxon>Eukaryota</taxon>
        <taxon>Fungi</taxon>
        <taxon>Dikarya</taxon>
        <taxon>Ascomycota</taxon>
        <taxon>Pezizomycotina</taxon>
        <taxon>Sordariomycetes</taxon>
        <taxon>Hypocreomycetidae</taxon>
        <taxon>Hypocreales</taxon>
        <taxon>Bionectriaceae</taxon>
        <taxon>Emericellopsis</taxon>
    </lineage>
</organism>
<name>A0A9P9Y9F3_9HYPO</name>
<dbReference type="Gene3D" id="3.40.50.720">
    <property type="entry name" value="NAD(P)-binding Rossmann-like Domain"/>
    <property type="match status" value="1"/>
</dbReference>
<proteinExistence type="predicted"/>
<evidence type="ECO:0000313" key="1">
    <source>
        <dbReference type="EMBL" id="KAI6785528.1"/>
    </source>
</evidence>
<gene>
    <name evidence="1" type="ORF">J7T54_007171</name>
</gene>
<keyword evidence="2" id="KW-1185">Reference proteome</keyword>
<dbReference type="PANTHER" id="PTHR14097">
    <property type="entry name" value="OXIDOREDUCTASE HTATIP2"/>
    <property type="match status" value="1"/>
</dbReference>
<sequence>MKVIIAGATGTAGRGITQVCLADPRVTKILILTRRQPSKEVASHKKVEVIIHEDFSTWPASVLEKLEGAEACLWAVGGRVDQFGDDAALARKVGVDYTLAAAKAMRNHLVAHLPTDLPLKQPFRFVFCSGMLAEWDQERKLWFLNDTRKIKGAVEKGLCELADEEGHQEFEVFIARPSHLLAPEASLLMKMASPFVFGIKTEQVGRAMLKMAADGWEDRIVLTYKLQKM</sequence>
<reference evidence="1" key="1">
    <citation type="journal article" date="2021" name="J Fungi (Basel)">
        <title>Genomic and Metabolomic Analyses of the Marine Fungus Emericellopsis cladophorae: Insights into Saltwater Adaptability Mechanisms and Its Biosynthetic Potential.</title>
        <authorList>
            <person name="Goncalves M.F.M."/>
            <person name="Hilario S."/>
            <person name="Van de Peer Y."/>
            <person name="Esteves A.C."/>
            <person name="Alves A."/>
        </authorList>
    </citation>
    <scope>NUCLEOTIDE SEQUENCE</scope>
    <source>
        <strain evidence="1">MUM 19.33</strain>
    </source>
</reference>
<reference evidence="1" key="2">
    <citation type="submission" date="2022-07" db="EMBL/GenBank/DDBJ databases">
        <authorList>
            <person name="Goncalves M.F.M."/>
            <person name="Hilario S."/>
            <person name="Van De Peer Y."/>
            <person name="Esteves A.C."/>
            <person name="Alves A."/>
        </authorList>
    </citation>
    <scope>NUCLEOTIDE SEQUENCE</scope>
    <source>
        <strain evidence="1">MUM 19.33</strain>
    </source>
</reference>
<evidence type="ECO:0008006" key="3">
    <source>
        <dbReference type="Google" id="ProtNLM"/>
    </source>
</evidence>